<sequence length="320" mass="34356">MTTAIREEAARWFARMHGGTGDDAAWRAWMDADPAHAAEYAAFEALWRDFDSTPRVEALAQALHGQRRVRRRAIARGALGLAGLGVLGLLARRGWDAFQDGATYAQSRETGIGERMTLSLPDGSTLTLGPASRAALRYSRRERAVVLTHGEALFDVARDAARPFVIDAGSARVTVLGTRFAVSRLPGLVRVSVAHGTVQLAARGGAGPLLLRAGEVGETADEGSALPRRVPRDAQDAFAAAERGLIVFDQATLPEIAATLSRWRRQSVRAEGPAEGGPRITAAVQARDVEGFLQALPRIAAVRVQERDGALWLTASEKNR</sequence>
<evidence type="ECO:0000313" key="5">
    <source>
        <dbReference type="Proteomes" id="UP000216225"/>
    </source>
</evidence>
<keyword evidence="1" id="KW-1133">Transmembrane helix</keyword>
<dbReference type="InterPro" id="IPR032623">
    <property type="entry name" value="FecR_N"/>
</dbReference>
<dbReference type="PANTHER" id="PTHR30273:SF2">
    <property type="entry name" value="PROTEIN FECR"/>
    <property type="match status" value="1"/>
</dbReference>
<comment type="caution">
    <text evidence="4">The sequence shown here is derived from an EMBL/GenBank/DDBJ whole genome shotgun (WGS) entry which is preliminary data.</text>
</comment>
<evidence type="ECO:0000313" key="4">
    <source>
        <dbReference type="EMBL" id="RKJ94194.1"/>
    </source>
</evidence>
<dbReference type="AlphaFoldDB" id="A0A420K7F7"/>
<gene>
    <name evidence="4" type="ORF">CE154_021090</name>
</gene>
<keyword evidence="1" id="KW-0812">Transmembrane</keyword>
<reference evidence="4 5" key="1">
    <citation type="submission" date="2018-09" db="EMBL/GenBank/DDBJ databases">
        <title>Genome comparison of Alicycliphilus sp. BQ1, a polyurethanolytic bacterium, with its closest phylogenetic relatives Alicycliphilus denitrificans BC and K601, unable to attack polyurethane.</title>
        <authorList>
            <person name="Loza-Tavera H."/>
            <person name="Lozano L."/>
            <person name="Cevallos M."/>
            <person name="Maya-Lucas O."/>
            <person name="Garcia-Mena J."/>
            <person name="Hernandez J."/>
        </authorList>
    </citation>
    <scope>NUCLEOTIDE SEQUENCE [LARGE SCALE GENOMIC DNA]</scope>
    <source>
        <strain evidence="4 5">BQ1</strain>
    </source>
</reference>
<evidence type="ECO:0000256" key="1">
    <source>
        <dbReference type="SAM" id="Phobius"/>
    </source>
</evidence>
<proteinExistence type="predicted"/>
<dbReference type="PANTHER" id="PTHR30273">
    <property type="entry name" value="PERIPLASMIC SIGNAL SENSOR AND SIGMA FACTOR ACTIVATOR FECR-RELATED"/>
    <property type="match status" value="1"/>
</dbReference>
<keyword evidence="1" id="KW-0472">Membrane</keyword>
<name>A0A420K7F7_9BURK</name>
<evidence type="ECO:0000259" key="3">
    <source>
        <dbReference type="Pfam" id="PF16220"/>
    </source>
</evidence>
<dbReference type="Gene3D" id="2.60.120.1440">
    <property type="match status" value="1"/>
</dbReference>
<dbReference type="Pfam" id="PF16220">
    <property type="entry name" value="DUF4880"/>
    <property type="match status" value="1"/>
</dbReference>
<dbReference type="InterPro" id="IPR012373">
    <property type="entry name" value="Ferrdict_sens_TM"/>
</dbReference>
<accession>A0A420K7F7</accession>
<organism evidence="4 5">
    <name type="scientific">Alicycliphilus denitrificans</name>
    <dbReference type="NCBI Taxonomy" id="179636"/>
    <lineage>
        <taxon>Bacteria</taxon>
        <taxon>Pseudomonadati</taxon>
        <taxon>Pseudomonadota</taxon>
        <taxon>Betaproteobacteria</taxon>
        <taxon>Burkholderiales</taxon>
        <taxon>Comamonadaceae</taxon>
        <taxon>Alicycliphilus</taxon>
    </lineage>
</organism>
<dbReference type="Pfam" id="PF04773">
    <property type="entry name" value="FecR"/>
    <property type="match status" value="1"/>
</dbReference>
<dbReference type="Proteomes" id="UP000216225">
    <property type="component" value="Unassembled WGS sequence"/>
</dbReference>
<evidence type="ECO:0000259" key="2">
    <source>
        <dbReference type="Pfam" id="PF04773"/>
    </source>
</evidence>
<dbReference type="RefSeq" id="WP_094437366.1">
    <property type="nucleotide sequence ID" value="NZ_AP024172.1"/>
</dbReference>
<dbReference type="EMBL" id="NKDB02000006">
    <property type="protein sequence ID" value="RKJ94194.1"/>
    <property type="molecule type" value="Genomic_DNA"/>
</dbReference>
<dbReference type="GO" id="GO:0016989">
    <property type="term" value="F:sigma factor antagonist activity"/>
    <property type="evidence" value="ECO:0007669"/>
    <property type="project" value="TreeGrafter"/>
</dbReference>
<feature type="domain" description="FecR protein" evidence="2">
    <location>
        <begin position="109"/>
        <end position="199"/>
    </location>
</feature>
<protein>
    <submittedName>
        <fullName evidence="4">DUF4880 domain-containing protein</fullName>
    </submittedName>
</protein>
<feature type="transmembrane region" description="Helical" evidence="1">
    <location>
        <begin position="73"/>
        <end position="91"/>
    </location>
</feature>
<feature type="domain" description="FecR N-terminal" evidence="3">
    <location>
        <begin position="7"/>
        <end position="46"/>
    </location>
</feature>
<dbReference type="PIRSF" id="PIRSF018266">
    <property type="entry name" value="FecR"/>
    <property type="match status" value="1"/>
</dbReference>
<dbReference type="InterPro" id="IPR006860">
    <property type="entry name" value="FecR"/>
</dbReference>